<dbReference type="PANTHER" id="PTHR40465">
    <property type="entry name" value="CHROMOSOME 1, WHOLE GENOME SHOTGUN SEQUENCE"/>
    <property type="match status" value="1"/>
</dbReference>
<feature type="transmembrane region" description="Helical" evidence="1">
    <location>
        <begin position="96"/>
        <end position="117"/>
    </location>
</feature>
<feature type="transmembrane region" description="Helical" evidence="1">
    <location>
        <begin position="20"/>
        <end position="43"/>
    </location>
</feature>
<accession>A0A0C9U0Z6</accession>
<feature type="transmembrane region" description="Helical" evidence="1">
    <location>
        <begin position="129"/>
        <end position="153"/>
    </location>
</feature>
<reference evidence="3 4" key="1">
    <citation type="submission" date="2014-06" db="EMBL/GenBank/DDBJ databases">
        <title>Evolutionary Origins and Diversification of the Mycorrhizal Mutualists.</title>
        <authorList>
            <consortium name="DOE Joint Genome Institute"/>
            <consortium name="Mycorrhizal Genomics Consortium"/>
            <person name="Kohler A."/>
            <person name="Kuo A."/>
            <person name="Nagy L.G."/>
            <person name="Floudas D."/>
            <person name="Copeland A."/>
            <person name="Barry K.W."/>
            <person name="Cichocki N."/>
            <person name="Veneault-Fourrey C."/>
            <person name="LaButti K."/>
            <person name="Lindquist E.A."/>
            <person name="Lipzen A."/>
            <person name="Lundell T."/>
            <person name="Morin E."/>
            <person name="Murat C."/>
            <person name="Riley R."/>
            <person name="Ohm R."/>
            <person name="Sun H."/>
            <person name="Tunlid A."/>
            <person name="Henrissat B."/>
            <person name="Grigoriev I.V."/>
            <person name="Hibbett D.S."/>
            <person name="Martin F."/>
        </authorList>
    </citation>
    <scope>NUCLEOTIDE SEQUENCE [LARGE SCALE GENOMIC DNA]</scope>
    <source>
        <strain evidence="3 4">SS14</strain>
    </source>
</reference>
<dbReference type="InterPro" id="IPR045339">
    <property type="entry name" value="DUF6534"/>
</dbReference>
<feature type="transmembrane region" description="Helical" evidence="1">
    <location>
        <begin position="235"/>
        <end position="257"/>
    </location>
</feature>
<dbReference type="AlphaFoldDB" id="A0A0C9U0Z6"/>
<keyword evidence="1" id="KW-0812">Transmembrane</keyword>
<feature type="transmembrane region" description="Helical" evidence="1">
    <location>
        <begin position="173"/>
        <end position="191"/>
    </location>
</feature>
<keyword evidence="1" id="KW-1133">Transmembrane helix</keyword>
<proteinExistence type="predicted"/>
<dbReference type="EMBL" id="KN837327">
    <property type="protein sequence ID" value="KIJ27684.1"/>
    <property type="molecule type" value="Genomic_DNA"/>
</dbReference>
<gene>
    <name evidence="3" type="ORF">M422DRAFT_271103</name>
</gene>
<dbReference type="OrthoDB" id="2971182at2759"/>
<protein>
    <recommendedName>
        <fullName evidence="2">DUF6534 domain-containing protein</fullName>
    </recommendedName>
</protein>
<evidence type="ECO:0000313" key="4">
    <source>
        <dbReference type="Proteomes" id="UP000054279"/>
    </source>
</evidence>
<feature type="transmembrane region" description="Helical" evidence="1">
    <location>
        <begin position="203"/>
        <end position="223"/>
    </location>
</feature>
<evidence type="ECO:0000259" key="2">
    <source>
        <dbReference type="Pfam" id="PF20152"/>
    </source>
</evidence>
<dbReference type="HOGENOM" id="CLU_046025_5_1_1"/>
<feature type="transmembrane region" description="Helical" evidence="1">
    <location>
        <begin position="55"/>
        <end position="76"/>
    </location>
</feature>
<dbReference type="Pfam" id="PF20152">
    <property type="entry name" value="DUF6534"/>
    <property type="match status" value="1"/>
</dbReference>
<keyword evidence="1" id="KW-0472">Membrane</keyword>
<dbReference type="PANTHER" id="PTHR40465:SF1">
    <property type="entry name" value="DUF6534 DOMAIN-CONTAINING PROTEIN"/>
    <property type="match status" value="1"/>
</dbReference>
<organism evidence="3 4">
    <name type="scientific">Sphaerobolus stellatus (strain SS14)</name>
    <dbReference type="NCBI Taxonomy" id="990650"/>
    <lineage>
        <taxon>Eukaryota</taxon>
        <taxon>Fungi</taxon>
        <taxon>Dikarya</taxon>
        <taxon>Basidiomycota</taxon>
        <taxon>Agaricomycotina</taxon>
        <taxon>Agaricomycetes</taxon>
        <taxon>Phallomycetidae</taxon>
        <taxon>Geastrales</taxon>
        <taxon>Sphaerobolaceae</taxon>
        <taxon>Sphaerobolus</taxon>
    </lineage>
</organism>
<sequence>MSFTNSLDGLFELLQEGGISSIVCLTVISPLWGIAVGQTWSYYKSYRNDTTYLKIFVALCMLFNTLQFISVAYYQYSWLIFCRLPSNYLKVTQNTKAVPFAYIHNIFLILIQSFYALRVWLVSQKRKDLCGIIVLLIVLQFALSTVDIVDITIKNNVGATYDHLTRIAQTTSISSGVVCEMFISGSLAYYLKGHGREGPNSAFSKLILYSLNIGIVAGLWVAAGLITWEIGSEPSFVWTVFYDPFGGLYLNCLLVSLNARVKIREELDTGDRVDPISTIMFDMTGRANAQPAEDSVSDDYRMSVLET</sequence>
<keyword evidence="4" id="KW-1185">Reference proteome</keyword>
<feature type="domain" description="DUF6534" evidence="2">
    <location>
        <begin position="177"/>
        <end position="261"/>
    </location>
</feature>
<evidence type="ECO:0000313" key="3">
    <source>
        <dbReference type="EMBL" id="KIJ27684.1"/>
    </source>
</evidence>
<name>A0A0C9U0Z6_SPHS4</name>
<dbReference type="Proteomes" id="UP000054279">
    <property type="component" value="Unassembled WGS sequence"/>
</dbReference>
<evidence type="ECO:0000256" key="1">
    <source>
        <dbReference type="SAM" id="Phobius"/>
    </source>
</evidence>